<keyword evidence="5 6" id="KW-0472">Membrane</keyword>
<dbReference type="Pfam" id="PF01940">
    <property type="entry name" value="DUF92"/>
    <property type="match status" value="1"/>
</dbReference>
<keyword evidence="3 6" id="KW-0812">Transmembrane</keyword>
<dbReference type="InterPro" id="IPR002794">
    <property type="entry name" value="DUF92_TMEM19"/>
</dbReference>
<dbReference type="RefSeq" id="WP_323304772.1">
    <property type="nucleotide sequence ID" value="NZ_JAYGHX010000002.1"/>
</dbReference>
<feature type="transmembrane region" description="Helical" evidence="6">
    <location>
        <begin position="196"/>
        <end position="217"/>
    </location>
</feature>
<gene>
    <name evidence="7" type="ORF">VB738_05425</name>
</gene>
<dbReference type="PANTHER" id="PTHR13353:SF5">
    <property type="entry name" value="TRANSMEMBRANE PROTEIN 19"/>
    <property type="match status" value="1"/>
</dbReference>
<dbReference type="PANTHER" id="PTHR13353">
    <property type="entry name" value="TRANSMEMBRANE PROTEIN 19"/>
    <property type="match status" value="1"/>
</dbReference>
<feature type="transmembrane region" description="Helical" evidence="6">
    <location>
        <begin position="95"/>
        <end position="114"/>
    </location>
</feature>
<name>A0ABU5RSG6_9CYAN</name>
<comment type="subcellular location">
    <subcellularLocation>
        <location evidence="1">Membrane</location>
        <topology evidence="1">Multi-pass membrane protein</topology>
    </subcellularLocation>
</comment>
<organism evidence="7 8">
    <name type="scientific">Cyanobium gracile UHCC 0139</name>
    <dbReference type="NCBI Taxonomy" id="3110308"/>
    <lineage>
        <taxon>Bacteria</taxon>
        <taxon>Bacillati</taxon>
        <taxon>Cyanobacteriota</taxon>
        <taxon>Cyanophyceae</taxon>
        <taxon>Synechococcales</taxon>
        <taxon>Prochlorococcaceae</taxon>
        <taxon>Cyanobium</taxon>
    </lineage>
</organism>
<evidence type="ECO:0000256" key="6">
    <source>
        <dbReference type="SAM" id="Phobius"/>
    </source>
</evidence>
<feature type="transmembrane region" description="Helical" evidence="6">
    <location>
        <begin position="229"/>
        <end position="249"/>
    </location>
</feature>
<keyword evidence="8" id="KW-1185">Reference proteome</keyword>
<evidence type="ECO:0000256" key="2">
    <source>
        <dbReference type="ARBA" id="ARBA00009012"/>
    </source>
</evidence>
<evidence type="ECO:0000313" key="8">
    <source>
        <dbReference type="Proteomes" id="UP001304461"/>
    </source>
</evidence>
<keyword evidence="4 6" id="KW-1133">Transmembrane helix</keyword>
<dbReference type="Proteomes" id="UP001304461">
    <property type="component" value="Unassembled WGS sequence"/>
</dbReference>
<evidence type="ECO:0000256" key="4">
    <source>
        <dbReference type="ARBA" id="ARBA00022989"/>
    </source>
</evidence>
<protein>
    <submittedName>
        <fullName evidence="7">DUF92 domain-containing protein</fullName>
    </submittedName>
</protein>
<reference evidence="7 8" key="1">
    <citation type="submission" date="2023-12" db="EMBL/GenBank/DDBJ databases">
        <title>Baltic Sea Cyanobacteria.</title>
        <authorList>
            <person name="Delbaje E."/>
            <person name="Fewer D.P."/>
            <person name="Shishido T.K."/>
        </authorList>
    </citation>
    <scope>NUCLEOTIDE SEQUENCE [LARGE SCALE GENOMIC DNA]</scope>
    <source>
        <strain evidence="7 8">UHCC 0139</strain>
    </source>
</reference>
<proteinExistence type="inferred from homology"/>
<evidence type="ECO:0000256" key="1">
    <source>
        <dbReference type="ARBA" id="ARBA00004141"/>
    </source>
</evidence>
<dbReference type="EMBL" id="JAYGHX010000002">
    <property type="protein sequence ID" value="MEA5390700.1"/>
    <property type="molecule type" value="Genomic_DNA"/>
</dbReference>
<comment type="similarity">
    <text evidence="2">Belongs to the TMEM19 family.</text>
</comment>
<feature type="transmembrane region" description="Helical" evidence="6">
    <location>
        <begin position="53"/>
        <end position="74"/>
    </location>
</feature>
<evidence type="ECO:0000256" key="5">
    <source>
        <dbReference type="ARBA" id="ARBA00023136"/>
    </source>
</evidence>
<evidence type="ECO:0000313" key="7">
    <source>
        <dbReference type="EMBL" id="MEA5390700.1"/>
    </source>
</evidence>
<evidence type="ECO:0000256" key="3">
    <source>
        <dbReference type="ARBA" id="ARBA00022692"/>
    </source>
</evidence>
<accession>A0ABU5RSG6</accession>
<comment type="caution">
    <text evidence="7">The sequence shown here is derived from an EMBL/GenBank/DDBJ whole genome shotgun (WGS) entry which is preliminary data.</text>
</comment>
<sequence>MLPLPPQDPLHWLAALAINGLLIGLAQRLPVLTRAGWVHAGVLGTLLWGSLGWRGWLAVVVYLALGSAVTKLGFRRKRELGLAEGREGRRGPENVWGSALVGTVLALLACRAPAGAVPLLLAGFAASFAAKLADTFGSEIGKRWGRHTVLITSLRPVAPGTEGAISLEGTAASLLGSALMTLAMGALGVIRGWPLAALVGGVGLVATLAESVVGASLQRHWRWLSNEVVNGLQTLLAALLAMALVPWLLPGSG</sequence>